<accession>A0A6L9LA75</accession>
<dbReference type="EMBL" id="JAAFZH010000011">
    <property type="protein sequence ID" value="NDU97416.1"/>
    <property type="molecule type" value="Genomic_DNA"/>
</dbReference>
<evidence type="ECO:0000313" key="3">
    <source>
        <dbReference type="Proteomes" id="UP000474175"/>
    </source>
</evidence>
<reference evidence="2 3" key="1">
    <citation type="submission" date="2020-02" db="EMBL/GenBank/DDBJ databases">
        <title>Draft genome sequence of two Spirosoma agri KCTC 52727 and Spirosoma terrae KCTC 52035.</title>
        <authorList>
            <person name="Rojas J."/>
            <person name="Ambika Manirajan B."/>
            <person name="Suarez C."/>
            <person name="Ratering S."/>
            <person name="Schnell S."/>
        </authorList>
    </citation>
    <scope>NUCLEOTIDE SEQUENCE [LARGE SCALE GENOMIC DNA]</scope>
    <source>
        <strain evidence="2 3">KCTC 52035</strain>
    </source>
</reference>
<dbReference type="InterPro" id="IPR011990">
    <property type="entry name" value="TPR-like_helical_dom_sf"/>
</dbReference>
<comment type="caution">
    <text evidence="2">The sequence shown here is derived from an EMBL/GenBank/DDBJ whole genome shotgun (WGS) entry which is preliminary data.</text>
</comment>
<evidence type="ECO:0000313" key="2">
    <source>
        <dbReference type="EMBL" id="NDU97416.1"/>
    </source>
</evidence>
<keyword evidence="3" id="KW-1185">Reference proteome</keyword>
<dbReference type="AlphaFoldDB" id="A0A6L9LA75"/>
<sequence length="560" mass="59786">MKRNIFFSTMAITAALLLGAGCKSQLDVGNPNAPTLGGNVNTEMGLIAFAQGGVFENGFAANGADNWLGDSYFSLPLGYHEVMADHVSAQASNNQVSTMGVPDYVLLDDGSKRTNTSPQVGIIRTYNTRSATGAGNNAIYYQWTNMYALNNAMNIVLSKVDGLTYSGDAASKKNTMKAWAYFWKGFAYASIGSMYISGLIIDTPGATNNSYVPSSSIIAESNKNYNAAITALKAVTSASDYSSMLGQLIPAPSRVGLGQVPTTDMWLRNINTLLARNIVAPKLAPFINGNLNATISKSSTTALITADWQQVSTLTTNGVKQGDYVFTARSAAVNYIFSPSGGTVGALTVGKNANTTYKITERFIQNFNTGDARLTANFTLSSPLYGDDYIYSSRYDMVDGSTVAAGVEKFGSKVAGSYELIIAGSYEENALLQAEANIRQGNTEAALTLIDAVRTYQGAGVAKVAGKGLSAAQAMTELTKESRVSLFNRGLNYYNARRWGWTYDVSKGGGSYGNVVVDRTGKIYTNATISYNFMDFWDVPADESVLNPTAADGVVKNPNF</sequence>
<feature type="signal peptide" evidence="1">
    <location>
        <begin position="1"/>
        <end position="20"/>
    </location>
</feature>
<feature type="chain" id="PRO_5027038270" evidence="1">
    <location>
        <begin position="21"/>
        <end position="560"/>
    </location>
</feature>
<gene>
    <name evidence="2" type="ORF">GK108_21210</name>
</gene>
<protein>
    <submittedName>
        <fullName evidence="2">RagB/SusD family nutrient uptake outer membrane protein</fullName>
    </submittedName>
</protein>
<dbReference type="RefSeq" id="WP_163952836.1">
    <property type="nucleotide sequence ID" value="NZ_JAAFZH010000011.1"/>
</dbReference>
<proteinExistence type="predicted"/>
<keyword evidence="1" id="KW-0732">Signal</keyword>
<evidence type="ECO:0000256" key="1">
    <source>
        <dbReference type="SAM" id="SignalP"/>
    </source>
</evidence>
<dbReference type="SUPFAM" id="SSF48452">
    <property type="entry name" value="TPR-like"/>
    <property type="match status" value="1"/>
</dbReference>
<dbReference type="Gene3D" id="1.25.40.390">
    <property type="match status" value="2"/>
</dbReference>
<name>A0A6L9LA75_9BACT</name>
<dbReference type="PROSITE" id="PS51257">
    <property type="entry name" value="PROKAR_LIPOPROTEIN"/>
    <property type="match status" value="1"/>
</dbReference>
<organism evidence="2 3">
    <name type="scientific">Spirosoma terrae</name>
    <dbReference type="NCBI Taxonomy" id="1968276"/>
    <lineage>
        <taxon>Bacteria</taxon>
        <taxon>Pseudomonadati</taxon>
        <taxon>Bacteroidota</taxon>
        <taxon>Cytophagia</taxon>
        <taxon>Cytophagales</taxon>
        <taxon>Cytophagaceae</taxon>
        <taxon>Spirosoma</taxon>
    </lineage>
</organism>
<dbReference type="Proteomes" id="UP000474175">
    <property type="component" value="Unassembled WGS sequence"/>
</dbReference>